<dbReference type="PANTHER" id="PTHR30136">
    <property type="entry name" value="HELIX-TURN-HELIX TRANSCRIPTIONAL REGULATOR, ICLR FAMILY"/>
    <property type="match status" value="1"/>
</dbReference>
<dbReference type="SMART" id="SM00346">
    <property type="entry name" value="HTH_ICLR"/>
    <property type="match status" value="1"/>
</dbReference>
<evidence type="ECO:0000256" key="3">
    <source>
        <dbReference type="ARBA" id="ARBA00023163"/>
    </source>
</evidence>
<dbReference type="SUPFAM" id="SSF46785">
    <property type="entry name" value="Winged helix' DNA-binding domain"/>
    <property type="match status" value="1"/>
</dbReference>
<dbReference type="SUPFAM" id="SSF55781">
    <property type="entry name" value="GAF domain-like"/>
    <property type="match status" value="1"/>
</dbReference>
<dbReference type="InterPro" id="IPR005471">
    <property type="entry name" value="Tscrpt_reg_IclR_N"/>
</dbReference>
<dbReference type="Proteomes" id="UP001596119">
    <property type="component" value="Unassembled WGS sequence"/>
</dbReference>
<dbReference type="Gene3D" id="3.30.450.40">
    <property type="match status" value="1"/>
</dbReference>
<accession>A0ABW1IAX8</accession>
<dbReference type="PROSITE" id="PS51077">
    <property type="entry name" value="HTH_ICLR"/>
    <property type="match status" value="1"/>
</dbReference>
<evidence type="ECO:0000256" key="2">
    <source>
        <dbReference type="ARBA" id="ARBA00023125"/>
    </source>
</evidence>
<evidence type="ECO:0000259" key="5">
    <source>
        <dbReference type="PROSITE" id="PS51078"/>
    </source>
</evidence>
<dbReference type="Pfam" id="PF09339">
    <property type="entry name" value="HTH_IclR"/>
    <property type="match status" value="1"/>
</dbReference>
<dbReference type="InterPro" id="IPR036390">
    <property type="entry name" value="WH_DNA-bd_sf"/>
</dbReference>
<dbReference type="RefSeq" id="WP_379568273.1">
    <property type="nucleotide sequence ID" value="NZ_JBHSQK010000057.1"/>
</dbReference>
<dbReference type="EMBL" id="JBHSQK010000057">
    <property type="protein sequence ID" value="MFC5950862.1"/>
    <property type="molecule type" value="Genomic_DNA"/>
</dbReference>
<keyword evidence="7" id="KW-1185">Reference proteome</keyword>
<evidence type="ECO:0000259" key="4">
    <source>
        <dbReference type="PROSITE" id="PS51077"/>
    </source>
</evidence>
<comment type="caution">
    <text evidence="6">The sequence shown here is derived from an EMBL/GenBank/DDBJ whole genome shotgun (WGS) entry which is preliminary data.</text>
</comment>
<feature type="domain" description="HTH iclR-type" evidence="4">
    <location>
        <begin position="5"/>
        <end position="66"/>
    </location>
</feature>
<dbReference type="Pfam" id="PF01614">
    <property type="entry name" value="IclR_C"/>
    <property type="match status" value="1"/>
</dbReference>
<dbReference type="InterPro" id="IPR014757">
    <property type="entry name" value="Tscrpt_reg_IclR_C"/>
</dbReference>
<name>A0ABW1IAX8_9PSEU</name>
<dbReference type="PANTHER" id="PTHR30136:SF24">
    <property type="entry name" value="HTH-TYPE TRANSCRIPTIONAL REPRESSOR ALLR"/>
    <property type="match status" value="1"/>
</dbReference>
<reference evidence="7" key="1">
    <citation type="journal article" date="2019" name="Int. J. Syst. Evol. Microbiol.">
        <title>The Global Catalogue of Microorganisms (GCM) 10K type strain sequencing project: providing services to taxonomists for standard genome sequencing and annotation.</title>
        <authorList>
            <consortium name="The Broad Institute Genomics Platform"/>
            <consortium name="The Broad Institute Genome Sequencing Center for Infectious Disease"/>
            <person name="Wu L."/>
            <person name="Ma J."/>
        </authorList>
    </citation>
    <scope>NUCLEOTIDE SEQUENCE [LARGE SCALE GENOMIC DNA]</scope>
    <source>
        <strain evidence="7">CGMCC 4.7397</strain>
    </source>
</reference>
<feature type="domain" description="IclR-ED" evidence="5">
    <location>
        <begin position="67"/>
        <end position="245"/>
    </location>
</feature>
<evidence type="ECO:0000256" key="1">
    <source>
        <dbReference type="ARBA" id="ARBA00023015"/>
    </source>
</evidence>
<evidence type="ECO:0000313" key="7">
    <source>
        <dbReference type="Proteomes" id="UP001596119"/>
    </source>
</evidence>
<dbReference type="InterPro" id="IPR036388">
    <property type="entry name" value="WH-like_DNA-bd_sf"/>
</dbReference>
<dbReference type="PROSITE" id="PS51078">
    <property type="entry name" value="ICLR_ED"/>
    <property type="match status" value="1"/>
</dbReference>
<proteinExistence type="predicted"/>
<gene>
    <name evidence="6" type="ORF">ACFQH9_21565</name>
</gene>
<keyword evidence="1" id="KW-0805">Transcription regulation</keyword>
<keyword evidence="2" id="KW-0238">DNA-binding</keyword>
<keyword evidence="3" id="KW-0804">Transcription</keyword>
<dbReference type="InterPro" id="IPR050707">
    <property type="entry name" value="HTH_MetabolicPath_Reg"/>
</dbReference>
<dbReference type="InterPro" id="IPR029016">
    <property type="entry name" value="GAF-like_dom_sf"/>
</dbReference>
<sequence length="252" mass="26734">MAGRSTVTARVLDVLGAFSAATPELSLTEISRRTGLPLTTTHRLVGELAAWGALERGEGGLYRVGLRLWEVGALAPRGLGLRERAMPYLEDLHEVTRENVQLAVLDGAEVVYVERLAARDAVSIRSRAGSRLPATATGVGLALLAHADPEHVEKVLAAPFRRFTEKTLTDPDRVRHLLGEVRRTGVAISEQQIEMVSQSVGAPIRAGQGRVVAALSIVVPVEANPHAYVPAVLAAARGISRALGASAVARSD</sequence>
<protein>
    <submittedName>
        <fullName evidence="6">IclR family transcriptional regulator</fullName>
    </submittedName>
</protein>
<evidence type="ECO:0000313" key="6">
    <source>
        <dbReference type="EMBL" id="MFC5950862.1"/>
    </source>
</evidence>
<dbReference type="Gene3D" id="1.10.10.10">
    <property type="entry name" value="Winged helix-like DNA-binding domain superfamily/Winged helix DNA-binding domain"/>
    <property type="match status" value="1"/>
</dbReference>
<organism evidence="6 7">
    <name type="scientific">Pseudonocardia lutea</name>
    <dbReference type="NCBI Taxonomy" id="2172015"/>
    <lineage>
        <taxon>Bacteria</taxon>
        <taxon>Bacillati</taxon>
        <taxon>Actinomycetota</taxon>
        <taxon>Actinomycetes</taxon>
        <taxon>Pseudonocardiales</taxon>
        <taxon>Pseudonocardiaceae</taxon>
        <taxon>Pseudonocardia</taxon>
    </lineage>
</organism>